<proteinExistence type="predicted"/>
<evidence type="ECO:0000313" key="6">
    <source>
        <dbReference type="EMBL" id="AUH62817.1"/>
    </source>
</evidence>
<dbReference type="InterPro" id="IPR047200">
    <property type="entry name" value="MFS_YcaD-like"/>
</dbReference>
<feature type="transmembrane region" description="Helical" evidence="5">
    <location>
        <begin position="355"/>
        <end position="372"/>
    </location>
</feature>
<reference evidence="6 7" key="1">
    <citation type="journal article" date="2013" name="Antonie Van Leeuwenhoek">
        <title>Paracoccus zhejiangensis sp. nov., isolated from activated sludge in wastewater-treatment system.</title>
        <authorList>
            <person name="Wu Z.G."/>
            <person name="Zhang D.F."/>
            <person name="Liu Y.L."/>
            <person name="Wang F."/>
            <person name="Jiang X."/>
            <person name="Li C."/>
            <person name="Li S.P."/>
            <person name="Hong Q."/>
            <person name="Li W.J."/>
        </authorList>
    </citation>
    <scope>NUCLEOTIDE SEQUENCE [LARGE SCALE GENOMIC DNA]</scope>
    <source>
        <strain evidence="6 7">J6</strain>
    </source>
</reference>
<organism evidence="6 7">
    <name type="scientific">Paracoccus zhejiangensis</name>
    <dbReference type="NCBI Taxonomy" id="1077935"/>
    <lineage>
        <taxon>Bacteria</taxon>
        <taxon>Pseudomonadati</taxon>
        <taxon>Pseudomonadota</taxon>
        <taxon>Alphaproteobacteria</taxon>
        <taxon>Rhodobacterales</taxon>
        <taxon>Paracoccaceae</taxon>
        <taxon>Paracoccus</taxon>
    </lineage>
</organism>
<dbReference type="SUPFAM" id="SSF103473">
    <property type="entry name" value="MFS general substrate transporter"/>
    <property type="match status" value="1"/>
</dbReference>
<gene>
    <name evidence="6" type="ORF">CX676_00450</name>
</gene>
<name>A0A2H5EU51_9RHOB</name>
<dbReference type="InterPro" id="IPR036259">
    <property type="entry name" value="MFS_trans_sf"/>
</dbReference>
<keyword evidence="1 5" id="KW-0812">Transmembrane</keyword>
<sequence>MASVMRSTWPLLLGMLLLMVGNGMQGTLLGIRGGIEGIPTFEMSVVIAAYYVGFLLGSLMVPDMIKNVGHVRVFAALGSTISAILVLYALAPQWMVWSVLRFAIGFCFCGVYVTAESWLNAGSTNENRGRALSAYMIMQMLGIVIAQGLLNFGDPSGFLLFALPSILVSLAFMPILLSTQPAPKFETIQRMSFARLYRASPLGCVGIFLMGGVFSALSGMASVWGSAKGLSVAEIASFVAAIYVGGLALQYPIGWISDRTDRRKLVLIMSAIGALVTLVTVLVQPSFVGLMVVGAIMGGLANPIYALLLAYTNDYLDQADMAAASAGLLFIYGIGSMGGPVITGWMMGLVGPDGYWIYMGVLLALLAIYGGWRMTRRRALKPAEQGNFAVIAPNATGLAVEAALDEAQSSGDEAGAGAKDGDALFDESAQKVRDLRD</sequence>
<protein>
    <submittedName>
        <fullName evidence="6">MFS transporter</fullName>
    </submittedName>
</protein>
<feature type="region of interest" description="Disordered" evidence="4">
    <location>
        <begin position="409"/>
        <end position="437"/>
    </location>
</feature>
<dbReference type="Pfam" id="PF07690">
    <property type="entry name" value="MFS_1"/>
    <property type="match status" value="1"/>
</dbReference>
<dbReference type="AlphaFoldDB" id="A0A2H5EU51"/>
<dbReference type="InterPro" id="IPR011701">
    <property type="entry name" value="MFS"/>
</dbReference>
<keyword evidence="3 5" id="KW-0472">Membrane</keyword>
<dbReference type="GO" id="GO:0005886">
    <property type="term" value="C:plasma membrane"/>
    <property type="evidence" value="ECO:0007669"/>
    <property type="project" value="TreeGrafter"/>
</dbReference>
<dbReference type="Gene3D" id="1.20.1250.20">
    <property type="entry name" value="MFS general substrate transporter like domains"/>
    <property type="match status" value="2"/>
</dbReference>
<evidence type="ECO:0000256" key="4">
    <source>
        <dbReference type="SAM" id="MobiDB-lite"/>
    </source>
</evidence>
<evidence type="ECO:0000256" key="5">
    <source>
        <dbReference type="SAM" id="Phobius"/>
    </source>
</evidence>
<feature type="transmembrane region" description="Helical" evidence="5">
    <location>
        <begin position="289"/>
        <end position="311"/>
    </location>
</feature>
<accession>A0A2H5EU51</accession>
<feature type="transmembrane region" description="Helical" evidence="5">
    <location>
        <begin position="323"/>
        <end position="343"/>
    </location>
</feature>
<dbReference type="GO" id="GO:0022857">
    <property type="term" value="F:transmembrane transporter activity"/>
    <property type="evidence" value="ECO:0007669"/>
    <property type="project" value="InterPro"/>
</dbReference>
<dbReference type="KEGG" id="pzh:CX676_00450"/>
<feature type="transmembrane region" description="Helical" evidence="5">
    <location>
        <begin position="235"/>
        <end position="253"/>
    </location>
</feature>
<feature type="transmembrane region" description="Helical" evidence="5">
    <location>
        <begin position="97"/>
        <end position="119"/>
    </location>
</feature>
<evidence type="ECO:0000256" key="2">
    <source>
        <dbReference type="ARBA" id="ARBA00022989"/>
    </source>
</evidence>
<keyword evidence="7" id="KW-1185">Reference proteome</keyword>
<feature type="transmembrane region" description="Helical" evidence="5">
    <location>
        <begin position="265"/>
        <end position="283"/>
    </location>
</feature>
<feature type="transmembrane region" description="Helical" evidence="5">
    <location>
        <begin position="131"/>
        <end position="152"/>
    </location>
</feature>
<dbReference type="PANTHER" id="PTHR23521:SF3">
    <property type="entry name" value="MFS TRANSPORTER"/>
    <property type="match status" value="1"/>
</dbReference>
<evidence type="ECO:0000256" key="3">
    <source>
        <dbReference type="ARBA" id="ARBA00023136"/>
    </source>
</evidence>
<feature type="compositionally biased region" description="Basic and acidic residues" evidence="4">
    <location>
        <begin position="428"/>
        <end position="437"/>
    </location>
</feature>
<evidence type="ECO:0000313" key="7">
    <source>
        <dbReference type="Proteomes" id="UP000234530"/>
    </source>
</evidence>
<evidence type="ECO:0000256" key="1">
    <source>
        <dbReference type="ARBA" id="ARBA00022692"/>
    </source>
</evidence>
<dbReference type="CDD" id="cd17477">
    <property type="entry name" value="MFS_YcaD_like"/>
    <property type="match status" value="1"/>
</dbReference>
<feature type="transmembrane region" description="Helical" evidence="5">
    <location>
        <begin position="158"/>
        <end position="178"/>
    </location>
</feature>
<feature type="transmembrane region" description="Helical" evidence="5">
    <location>
        <begin position="73"/>
        <end position="91"/>
    </location>
</feature>
<dbReference type="OrthoDB" id="9810614at2"/>
<dbReference type="RefSeq" id="WP_101750861.1">
    <property type="nucleotide sequence ID" value="NZ_CP025430.1"/>
</dbReference>
<feature type="transmembrane region" description="Helical" evidence="5">
    <location>
        <begin position="199"/>
        <end position="223"/>
    </location>
</feature>
<dbReference type="Proteomes" id="UP000234530">
    <property type="component" value="Chromosome"/>
</dbReference>
<keyword evidence="2 5" id="KW-1133">Transmembrane helix</keyword>
<dbReference type="EMBL" id="CP025430">
    <property type="protein sequence ID" value="AUH62817.1"/>
    <property type="molecule type" value="Genomic_DNA"/>
</dbReference>
<feature type="transmembrane region" description="Helical" evidence="5">
    <location>
        <begin position="40"/>
        <end position="61"/>
    </location>
</feature>
<dbReference type="PANTHER" id="PTHR23521">
    <property type="entry name" value="TRANSPORTER MFS SUPERFAMILY"/>
    <property type="match status" value="1"/>
</dbReference>